<comment type="caution">
    <text evidence="2">The sequence shown here is derived from an EMBL/GenBank/DDBJ whole genome shotgun (WGS) entry which is preliminary data.</text>
</comment>
<sequence length="678" mass="77441">MSQTVCANQIFNDLEVSNNPVNENILKTSIKTYSIDEKSHAVLDGNDKSFNLSSSDYLEVQEKVIDSLISSEKTINEKNIASSSLSYKNDFILNGTSKFVDGNIHIDSERPLMNNVLSKRENNGSLFSLFDNEDDKCDTSDCGITNESDLSNFPCNSYQRTRKNLKNQIAEKRLNVNKPKNHQSSNKMIMKSVQTPIQPNFTSGNMSNKLGEFKLNGVKLKTQNSNSCIDTKFENNVNFIIDNEIFKPTISIYDPQYTLNFGNGLNLKNLFKKSKTCSESDKQDPQKKPSKYKTFIPEKMVTRATSNKLKNSTVKKIVSESAVEKKSNNKRNNLQKKEGTFSEKLISTSSQNKSNPKISPNQKIDSKSANVNKCNNKKNDCQKIIKKITKTSISSSIQFSNKASVKNGRGKKATKQCNEDEVMSLKSSEYVNCSSGPEEYKNTKRMKLNNGSFKQIKRTDILNRDEMSFRSSDQNQSVDSINKYDDSSYNILEECGVNLQNELNAAGELNVYFQELSDEMEHNCFLTIQKNYEGSFTKYSFEHASVKNFCNSAEVYKVLTNFFGMNHNYYHSSYENEKNHNEIESISFENFLNDSVSNVVHNYVQETISRMFSSEDLESQILSTKKIKNYAYKVMSSREWHAVGKLFPKNEFLKLETVVVKLTALAVLWMFNRFREYQ</sequence>
<feature type="compositionally biased region" description="Polar residues" evidence="1">
    <location>
        <begin position="345"/>
        <end position="369"/>
    </location>
</feature>
<dbReference type="OrthoDB" id="6451223at2759"/>
<dbReference type="AlphaFoldDB" id="A0A8X6PX02"/>
<dbReference type="Proteomes" id="UP000887013">
    <property type="component" value="Unassembled WGS sequence"/>
</dbReference>
<name>A0A8X6PX02_NEPPI</name>
<evidence type="ECO:0000313" key="3">
    <source>
        <dbReference type="Proteomes" id="UP000887013"/>
    </source>
</evidence>
<evidence type="ECO:0000256" key="1">
    <source>
        <dbReference type="SAM" id="MobiDB-lite"/>
    </source>
</evidence>
<reference evidence="2" key="1">
    <citation type="submission" date="2020-08" db="EMBL/GenBank/DDBJ databases">
        <title>Multicomponent nature underlies the extraordinary mechanical properties of spider dragline silk.</title>
        <authorList>
            <person name="Kono N."/>
            <person name="Nakamura H."/>
            <person name="Mori M."/>
            <person name="Yoshida Y."/>
            <person name="Ohtoshi R."/>
            <person name="Malay A.D."/>
            <person name="Moran D.A.P."/>
            <person name="Tomita M."/>
            <person name="Numata K."/>
            <person name="Arakawa K."/>
        </authorList>
    </citation>
    <scope>NUCLEOTIDE SEQUENCE</scope>
</reference>
<protein>
    <submittedName>
        <fullName evidence="2">Uncharacterized protein</fullName>
    </submittedName>
</protein>
<dbReference type="EMBL" id="BMAW01121482">
    <property type="protein sequence ID" value="GFT94261.1"/>
    <property type="molecule type" value="Genomic_DNA"/>
</dbReference>
<feature type="region of interest" description="Disordered" evidence="1">
    <location>
        <begin position="322"/>
        <end position="370"/>
    </location>
</feature>
<gene>
    <name evidence="2" type="ORF">NPIL_275011</name>
</gene>
<proteinExistence type="predicted"/>
<accession>A0A8X6PX02</accession>
<keyword evidence="3" id="KW-1185">Reference proteome</keyword>
<evidence type="ECO:0000313" key="2">
    <source>
        <dbReference type="EMBL" id="GFT94261.1"/>
    </source>
</evidence>
<organism evidence="2 3">
    <name type="scientific">Nephila pilipes</name>
    <name type="common">Giant wood spider</name>
    <name type="synonym">Nephila maculata</name>
    <dbReference type="NCBI Taxonomy" id="299642"/>
    <lineage>
        <taxon>Eukaryota</taxon>
        <taxon>Metazoa</taxon>
        <taxon>Ecdysozoa</taxon>
        <taxon>Arthropoda</taxon>
        <taxon>Chelicerata</taxon>
        <taxon>Arachnida</taxon>
        <taxon>Araneae</taxon>
        <taxon>Araneomorphae</taxon>
        <taxon>Entelegynae</taxon>
        <taxon>Araneoidea</taxon>
        <taxon>Nephilidae</taxon>
        <taxon>Nephila</taxon>
    </lineage>
</organism>